<evidence type="ECO:0000313" key="1">
    <source>
        <dbReference type="EMBL" id="MFG1706133.1"/>
    </source>
</evidence>
<name>A0ABW7AJ04_9ACTN</name>
<evidence type="ECO:0000313" key="2">
    <source>
        <dbReference type="Proteomes" id="UP001603978"/>
    </source>
</evidence>
<protein>
    <submittedName>
        <fullName evidence="1">DUF6300 family protein</fullName>
    </submittedName>
</protein>
<comment type="caution">
    <text evidence="1">The sequence shown here is derived from an EMBL/GenBank/DDBJ whole genome shotgun (WGS) entry which is preliminary data.</text>
</comment>
<gene>
    <name evidence="1" type="ORF">ACFLIM_23350</name>
</gene>
<proteinExistence type="predicted"/>
<dbReference type="EMBL" id="JBICRM010000014">
    <property type="protein sequence ID" value="MFG1706133.1"/>
    <property type="molecule type" value="Genomic_DNA"/>
</dbReference>
<dbReference type="Pfam" id="PF19817">
    <property type="entry name" value="DUF6300"/>
    <property type="match status" value="1"/>
</dbReference>
<organism evidence="1 2">
    <name type="scientific">Nonomuraea marmarensis</name>
    <dbReference type="NCBI Taxonomy" id="3351344"/>
    <lineage>
        <taxon>Bacteria</taxon>
        <taxon>Bacillati</taxon>
        <taxon>Actinomycetota</taxon>
        <taxon>Actinomycetes</taxon>
        <taxon>Streptosporangiales</taxon>
        <taxon>Streptosporangiaceae</taxon>
        <taxon>Nonomuraea</taxon>
    </lineage>
</organism>
<accession>A0ABW7AJ04</accession>
<dbReference type="RefSeq" id="WP_393168724.1">
    <property type="nucleotide sequence ID" value="NZ_JBICRM010000014.1"/>
</dbReference>
<keyword evidence="2" id="KW-1185">Reference proteome</keyword>
<reference evidence="1 2" key="1">
    <citation type="submission" date="2024-10" db="EMBL/GenBank/DDBJ databases">
        <authorList>
            <person name="Topkara A.R."/>
            <person name="Saygin H."/>
        </authorList>
    </citation>
    <scope>NUCLEOTIDE SEQUENCE [LARGE SCALE GENOMIC DNA]</scope>
    <source>
        <strain evidence="1 2">M3C6</strain>
    </source>
</reference>
<sequence>MTEQRQIDIMITGEPPTCPRCGEEGLLLVDVPYGWTNAGGTAADGRNGVVLCAGCDARVPHAAPLITWFHVHGVADDGDDEFVRLLVAWAQHVHGSALDMDALDAEAELWRHGLL</sequence>
<dbReference type="InterPro" id="IPR046267">
    <property type="entry name" value="DUF6300"/>
</dbReference>
<dbReference type="Proteomes" id="UP001603978">
    <property type="component" value="Unassembled WGS sequence"/>
</dbReference>